<dbReference type="EMBL" id="BMAQ01000002">
    <property type="protein sequence ID" value="GFR37020.1"/>
    <property type="molecule type" value="Genomic_DNA"/>
</dbReference>
<protein>
    <recommendedName>
        <fullName evidence="4">6-phosphogluconolactonase</fullName>
    </recommendedName>
</protein>
<dbReference type="FunFam" id="2.130.10.10:FF:000306">
    <property type="entry name" value="3-carboxymuconate cyclase"/>
    <property type="match status" value="1"/>
</dbReference>
<name>A0A916QAA5_9BACL</name>
<reference evidence="2" key="1">
    <citation type="submission" date="2020-08" db="EMBL/GenBank/DDBJ databases">
        <authorList>
            <person name="Uke A."/>
            <person name="Chhe C."/>
            <person name="Baramee S."/>
            <person name="Kosugi A."/>
        </authorList>
    </citation>
    <scope>NUCLEOTIDE SEQUENCE</scope>
    <source>
        <strain evidence="2">DA-C8</strain>
    </source>
</reference>
<sequence>MSAADTKQLFAYIGSYADPSGPGIYACIYDTETGQLKIQSEVSGLQDPTFLAVDRENRKLYSIGSVMDEQGKKTAEAYAFQITEEGNLSLLNKQPTIEPTCHITLDATKRSLIVSSYHGGTIGICPIEADGTIGPIREVHQHEGSSVHPNQQSPHPHSVFIDRNNRYAVCCDLGIDQIIIYKLDAENSRLIPHSRTAVQPGAGPRHFAFHPAKPYGYVINELDSTVNVYEYDEEAGTLKEIQSISTLPSDYSAADNACADIHISKDGRFLYGSNRGHDSIVVYAINPDSGRLTLVEHVSTEGRHPRNFALSPDDRYLLAANRDTNNIVTFARDAETGTLQATGFELSVSKPVCIKFMA</sequence>
<evidence type="ECO:0000313" key="3">
    <source>
        <dbReference type="Proteomes" id="UP000654993"/>
    </source>
</evidence>
<evidence type="ECO:0000256" key="1">
    <source>
        <dbReference type="ARBA" id="ARBA00005564"/>
    </source>
</evidence>
<proteinExistence type="inferred from homology"/>
<dbReference type="Pfam" id="PF10282">
    <property type="entry name" value="Lactonase"/>
    <property type="match status" value="1"/>
</dbReference>
<comment type="similarity">
    <text evidence="1">Belongs to the cycloisomerase 2 family.</text>
</comment>
<dbReference type="InterPro" id="IPR019405">
    <property type="entry name" value="Lactonase_7-beta_prop"/>
</dbReference>
<dbReference type="RefSeq" id="WP_200965317.1">
    <property type="nucleotide sequence ID" value="NZ_BMAQ01000002.1"/>
</dbReference>
<reference evidence="2" key="2">
    <citation type="journal article" date="2021" name="Data Brief">
        <title>Draft genome sequence data of the facultative, thermophilic, xylanolytic bacterium Paenibacillus sp. strain DA-C8.</title>
        <authorList>
            <person name="Chhe C."/>
            <person name="Uke A."/>
            <person name="Baramee S."/>
            <person name="Ungkulpasvich U."/>
            <person name="Tachaapaikoon C."/>
            <person name="Pason P."/>
            <person name="Waeonukul R."/>
            <person name="Ratanakhanokchai K."/>
            <person name="Kosugi A."/>
        </authorList>
    </citation>
    <scope>NUCLEOTIDE SEQUENCE</scope>
    <source>
        <strain evidence="2">DA-C8</strain>
    </source>
</reference>
<comment type="caution">
    <text evidence="2">The sequence shown here is derived from an EMBL/GenBank/DDBJ whole genome shotgun (WGS) entry which is preliminary data.</text>
</comment>
<dbReference type="AlphaFoldDB" id="A0A916QAA5"/>
<dbReference type="Proteomes" id="UP000654993">
    <property type="component" value="Unassembled WGS sequence"/>
</dbReference>
<dbReference type="Gene3D" id="2.130.10.10">
    <property type="entry name" value="YVTN repeat-like/Quinoprotein amine dehydrogenase"/>
    <property type="match status" value="1"/>
</dbReference>
<evidence type="ECO:0008006" key="4">
    <source>
        <dbReference type="Google" id="ProtNLM"/>
    </source>
</evidence>
<dbReference type="GO" id="GO:0005829">
    <property type="term" value="C:cytosol"/>
    <property type="evidence" value="ECO:0007669"/>
    <property type="project" value="TreeGrafter"/>
</dbReference>
<gene>
    <name evidence="2" type="ORF">PRECH8_03160</name>
</gene>
<dbReference type="GO" id="GO:0017057">
    <property type="term" value="F:6-phosphogluconolactonase activity"/>
    <property type="evidence" value="ECO:0007669"/>
    <property type="project" value="TreeGrafter"/>
</dbReference>
<dbReference type="PANTHER" id="PTHR30344:SF1">
    <property type="entry name" value="6-PHOSPHOGLUCONOLACTONASE"/>
    <property type="match status" value="1"/>
</dbReference>
<accession>A0A916QAA5</accession>
<dbReference type="SUPFAM" id="SSF51004">
    <property type="entry name" value="C-terminal (heme d1) domain of cytochrome cd1-nitrite reductase"/>
    <property type="match status" value="1"/>
</dbReference>
<evidence type="ECO:0000313" key="2">
    <source>
        <dbReference type="EMBL" id="GFR37020.1"/>
    </source>
</evidence>
<dbReference type="InterPro" id="IPR011048">
    <property type="entry name" value="Haem_d1_sf"/>
</dbReference>
<keyword evidence="3" id="KW-1185">Reference proteome</keyword>
<organism evidence="2 3">
    <name type="scientific">Insulibacter thermoxylanivorax</name>
    <dbReference type="NCBI Taxonomy" id="2749268"/>
    <lineage>
        <taxon>Bacteria</taxon>
        <taxon>Bacillati</taxon>
        <taxon>Bacillota</taxon>
        <taxon>Bacilli</taxon>
        <taxon>Bacillales</taxon>
        <taxon>Paenibacillaceae</taxon>
        <taxon>Insulibacter</taxon>
    </lineage>
</organism>
<dbReference type="InterPro" id="IPR015943">
    <property type="entry name" value="WD40/YVTN_repeat-like_dom_sf"/>
</dbReference>
<dbReference type="PANTHER" id="PTHR30344">
    <property type="entry name" value="6-PHOSPHOGLUCONOLACTONASE-RELATED"/>
    <property type="match status" value="1"/>
</dbReference>
<dbReference type="InterPro" id="IPR050282">
    <property type="entry name" value="Cycloisomerase_2"/>
</dbReference>